<dbReference type="Proteomes" id="UP000001940">
    <property type="component" value="Chromosome IV"/>
</dbReference>
<dbReference type="WormBase" id="C10C6.13">
    <property type="protein sequence ID" value="CE47719"/>
    <property type="gene ID" value="WBGene00219489"/>
</dbReference>
<organism evidence="1 2">
    <name type="scientific">Caenorhabditis elegans</name>
    <dbReference type="NCBI Taxonomy" id="6239"/>
    <lineage>
        <taxon>Eukaryota</taxon>
        <taxon>Metazoa</taxon>
        <taxon>Ecdysozoa</taxon>
        <taxon>Nematoda</taxon>
        <taxon>Chromadorea</taxon>
        <taxon>Rhabditida</taxon>
        <taxon>Rhabditina</taxon>
        <taxon>Rhabditomorpha</taxon>
        <taxon>Rhabditoidea</taxon>
        <taxon>Rhabditidae</taxon>
        <taxon>Peloderinae</taxon>
        <taxon>Caenorhabditis</taxon>
    </lineage>
</organism>
<accession>I7KSD1</accession>
<proteinExistence type="predicted"/>
<sequence length="42" mass="4886">MLLLFEWKKRRGDAAHGASKNERNVLIDFRSFSSPQKFFGSL</sequence>
<evidence type="ECO:0000313" key="1">
    <source>
        <dbReference type="EMBL" id="CCJ09413.1"/>
    </source>
</evidence>
<dbReference type="AGR" id="WB:WBGene00219489"/>
<protein>
    <submittedName>
        <fullName evidence="1">Uncharacterized protein</fullName>
    </submittedName>
</protein>
<dbReference type="InParanoid" id="I7KSD1"/>
<reference evidence="1 2" key="1">
    <citation type="journal article" date="1998" name="Science">
        <title>Genome sequence of the nematode C. elegans: a platform for investigating biology.</title>
        <authorList>
            <consortium name="The C. elegans sequencing consortium"/>
            <person name="Sulson J.E."/>
            <person name="Waterston R."/>
        </authorList>
    </citation>
    <scope>NUCLEOTIDE SEQUENCE [LARGE SCALE GENOMIC DNA]</scope>
    <source>
        <strain evidence="1 2">Bristol N2</strain>
    </source>
</reference>
<dbReference type="AlphaFoldDB" id="I7KSD1"/>
<dbReference type="EMBL" id="BX284604">
    <property type="protein sequence ID" value="CCJ09413.1"/>
    <property type="molecule type" value="Genomic_DNA"/>
</dbReference>
<name>I7KSD1_CAEEL</name>
<keyword evidence="2" id="KW-1185">Reference proteome</keyword>
<dbReference type="KEGG" id="cel:CELE_C10C6.13"/>
<dbReference type="HOGENOM" id="CLU_3261024_0_0_1"/>
<dbReference type="Bgee" id="WBGene00219489">
    <property type="expression patterns" value="Expressed in pharyngeal muscle cell (C elegans) and 2 other cell types or tissues"/>
</dbReference>
<evidence type="ECO:0000313" key="3">
    <source>
        <dbReference type="WormBase" id="C10C6.13"/>
    </source>
</evidence>
<dbReference type="CTD" id="24104198"/>
<dbReference type="PaxDb" id="6239-C10C6.13"/>
<dbReference type="GeneID" id="24104198"/>
<dbReference type="RefSeq" id="NP_001263791.1">
    <property type="nucleotide sequence ID" value="NM_001276862.3"/>
</dbReference>
<evidence type="ECO:0000313" key="2">
    <source>
        <dbReference type="Proteomes" id="UP000001940"/>
    </source>
</evidence>
<gene>
    <name evidence="1 3" type="ORF">C10C6.13</name>
    <name evidence="1" type="ORF">CELE_C10C6.13</name>
</gene>